<dbReference type="NCBIfam" id="TIGR01979">
    <property type="entry name" value="sufS"/>
    <property type="match status" value="1"/>
</dbReference>
<dbReference type="PANTHER" id="PTHR43586:SF8">
    <property type="entry name" value="CYSTEINE DESULFURASE 1, CHLOROPLASTIC"/>
    <property type="match status" value="1"/>
</dbReference>
<comment type="similarity">
    <text evidence="3 8">Belongs to the class-V pyridoxal-phosphate-dependent aminotransferase family. Csd subfamily.</text>
</comment>
<dbReference type="EMBL" id="CP028923">
    <property type="protein sequence ID" value="QCK15044.1"/>
    <property type="molecule type" value="Genomic_DNA"/>
</dbReference>
<dbReference type="PIRSF" id="PIRSF005572">
    <property type="entry name" value="NifS"/>
    <property type="match status" value="1"/>
</dbReference>
<sequence length="413" mass="46038">MSVDTASTPINIKEIRDQFPVLDQLVNNKPLAYFDNAATTQKPKQVIDSLDHYYGRDNSNIHRGIHTLAERATSAFEDTREAVRNFINAPEKEEIIFTKGTTDSINLLASSYGRKYLKEGDEVIISAMEHHSNIVPWQLICEEKSAKLRIIPVNDKGEMDFEAYKSMLSDKVKIVSVVYASNSLGTINPVKEIIDEAHKYEAIVMIDGAQAASHLPLDVQALNCDFLAFSGHKMYGPTGVGILYGKRELLEAMPPYQGGGEMISEVTFEKSSWNDIPYKFEAGTPNIADVVALKEAIAFVDKVGKENIIRHEMELHDYAMEKISKFENIKFYGTAAEKVGVISFLFDNIHPFDIGQMLDSAGVAVRTGHHCTQPLMDLFNIEGTVRASFAVYNTKEEVDAMIASLEKVVKIFG</sequence>
<comment type="catalytic activity">
    <reaction evidence="6 8">
        <text>(sulfur carrier)-H + L-cysteine = (sulfur carrier)-SH + L-alanine</text>
        <dbReference type="Rhea" id="RHEA:43892"/>
        <dbReference type="Rhea" id="RHEA-COMP:14737"/>
        <dbReference type="Rhea" id="RHEA-COMP:14739"/>
        <dbReference type="ChEBI" id="CHEBI:29917"/>
        <dbReference type="ChEBI" id="CHEBI:35235"/>
        <dbReference type="ChEBI" id="CHEBI:57972"/>
        <dbReference type="ChEBI" id="CHEBI:64428"/>
        <dbReference type="EC" id="2.8.1.7"/>
    </reaction>
</comment>
<evidence type="ECO:0000313" key="10">
    <source>
        <dbReference type="EMBL" id="QCK15044.1"/>
    </source>
</evidence>
<evidence type="ECO:0000256" key="8">
    <source>
        <dbReference type="RuleBase" id="RU004506"/>
    </source>
</evidence>
<dbReference type="EC" id="2.8.1.7" evidence="8"/>
<dbReference type="InterPro" id="IPR000192">
    <property type="entry name" value="Aminotrans_V_dom"/>
</dbReference>
<protein>
    <recommendedName>
        <fullName evidence="8">Cysteine desulfurase</fullName>
        <ecNumber evidence="8">2.8.1.7</ecNumber>
    </recommendedName>
</protein>
<gene>
    <name evidence="10" type="ORF">DCC35_09945</name>
</gene>
<dbReference type="SUPFAM" id="SSF53383">
    <property type="entry name" value="PLP-dependent transferases"/>
    <property type="match status" value="1"/>
</dbReference>
<dbReference type="RefSeq" id="WP_137090630.1">
    <property type="nucleotide sequence ID" value="NZ_CP028923.1"/>
</dbReference>
<evidence type="ECO:0000259" key="9">
    <source>
        <dbReference type="Pfam" id="PF00266"/>
    </source>
</evidence>
<evidence type="ECO:0000256" key="3">
    <source>
        <dbReference type="ARBA" id="ARBA00010447"/>
    </source>
</evidence>
<dbReference type="InterPro" id="IPR015422">
    <property type="entry name" value="PyrdxlP-dep_Trfase_small"/>
</dbReference>
<evidence type="ECO:0000256" key="1">
    <source>
        <dbReference type="ARBA" id="ARBA00001933"/>
    </source>
</evidence>
<dbReference type="PROSITE" id="PS00595">
    <property type="entry name" value="AA_TRANSFER_CLASS_5"/>
    <property type="match status" value="1"/>
</dbReference>
<dbReference type="GO" id="GO:0030170">
    <property type="term" value="F:pyridoxal phosphate binding"/>
    <property type="evidence" value="ECO:0007669"/>
    <property type="project" value="UniProtKB-UniRule"/>
</dbReference>
<comment type="function">
    <text evidence="2 8">Catalyzes the removal of elemental sulfur and selenium atoms from L-cysteine, L-cystine, L-selenocysteine, and L-selenocystine to produce L-alanine.</text>
</comment>
<evidence type="ECO:0000256" key="2">
    <source>
        <dbReference type="ARBA" id="ARBA00002824"/>
    </source>
</evidence>
<keyword evidence="4 8" id="KW-0808">Transferase</keyword>
<dbReference type="GO" id="GO:0031071">
    <property type="term" value="F:cysteine desulfurase activity"/>
    <property type="evidence" value="ECO:0007669"/>
    <property type="project" value="UniProtKB-UniRule"/>
</dbReference>
<evidence type="ECO:0000256" key="7">
    <source>
        <dbReference type="RuleBase" id="RU004504"/>
    </source>
</evidence>
<dbReference type="Gene3D" id="3.90.1150.10">
    <property type="entry name" value="Aspartate Aminotransferase, domain 1"/>
    <property type="match status" value="1"/>
</dbReference>
<dbReference type="InterPro" id="IPR015421">
    <property type="entry name" value="PyrdxlP-dep_Trfase_major"/>
</dbReference>
<reference evidence="10 11" key="1">
    <citation type="submission" date="2018-04" db="EMBL/GenBank/DDBJ databases">
        <title>Complete genome uncultured novel isolate.</title>
        <authorList>
            <person name="Merlino G."/>
        </authorList>
    </citation>
    <scope>NUCLEOTIDE SEQUENCE [LARGE SCALE GENOMIC DNA]</scope>
    <source>
        <strain evidence="11">R1DC9</strain>
    </source>
</reference>
<keyword evidence="5 8" id="KW-0663">Pyridoxal phosphate</keyword>
<evidence type="ECO:0000256" key="6">
    <source>
        <dbReference type="ARBA" id="ARBA00050776"/>
    </source>
</evidence>
<dbReference type="InterPro" id="IPR015424">
    <property type="entry name" value="PyrdxlP-dep_Trfase"/>
</dbReference>
<dbReference type="PANTHER" id="PTHR43586">
    <property type="entry name" value="CYSTEINE DESULFURASE"/>
    <property type="match status" value="1"/>
</dbReference>
<dbReference type="KEGG" id="fpf:DCC35_09945"/>
<dbReference type="InterPro" id="IPR010970">
    <property type="entry name" value="Cys_dSase_SufS"/>
</dbReference>
<dbReference type="Pfam" id="PF00266">
    <property type="entry name" value="Aminotran_5"/>
    <property type="match status" value="1"/>
</dbReference>
<proteinExistence type="inferred from homology"/>
<dbReference type="OrthoDB" id="9804366at2"/>
<evidence type="ECO:0000256" key="5">
    <source>
        <dbReference type="ARBA" id="ARBA00022898"/>
    </source>
</evidence>
<organism evidence="10 11">
    <name type="scientific">Mangrovivirga cuniculi</name>
    <dbReference type="NCBI Taxonomy" id="2715131"/>
    <lineage>
        <taxon>Bacteria</taxon>
        <taxon>Pseudomonadati</taxon>
        <taxon>Bacteroidota</taxon>
        <taxon>Cytophagia</taxon>
        <taxon>Cytophagales</taxon>
        <taxon>Mangrovivirgaceae</taxon>
        <taxon>Mangrovivirga</taxon>
    </lineage>
</organism>
<evidence type="ECO:0000313" key="11">
    <source>
        <dbReference type="Proteomes" id="UP000298616"/>
    </source>
</evidence>
<dbReference type="Gene3D" id="3.40.640.10">
    <property type="entry name" value="Type I PLP-dependent aspartate aminotransferase-like (Major domain)"/>
    <property type="match status" value="1"/>
</dbReference>
<dbReference type="InterPro" id="IPR016454">
    <property type="entry name" value="Cysteine_dSase"/>
</dbReference>
<accession>A0A4D7K2D3</accession>
<name>A0A4D7K2D3_9BACT</name>
<dbReference type="CDD" id="cd06453">
    <property type="entry name" value="SufS_like"/>
    <property type="match status" value="1"/>
</dbReference>
<feature type="domain" description="Aminotransferase class V" evidence="9">
    <location>
        <begin position="33"/>
        <end position="400"/>
    </location>
</feature>
<dbReference type="InterPro" id="IPR020578">
    <property type="entry name" value="Aminotrans_V_PyrdxlP_BS"/>
</dbReference>
<evidence type="ECO:0000256" key="4">
    <source>
        <dbReference type="ARBA" id="ARBA00022679"/>
    </source>
</evidence>
<dbReference type="Proteomes" id="UP000298616">
    <property type="component" value="Chromosome"/>
</dbReference>
<dbReference type="GO" id="GO:0006534">
    <property type="term" value="P:cysteine metabolic process"/>
    <property type="evidence" value="ECO:0007669"/>
    <property type="project" value="UniProtKB-UniRule"/>
</dbReference>
<keyword evidence="11" id="KW-1185">Reference proteome</keyword>
<comment type="cofactor">
    <cofactor evidence="1 7">
        <name>pyridoxal 5'-phosphate</name>
        <dbReference type="ChEBI" id="CHEBI:597326"/>
    </cofactor>
</comment>
<dbReference type="AlphaFoldDB" id="A0A4D7K2D3"/>